<feature type="transmembrane region" description="Helical" evidence="1">
    <location>
        <begin position="86"/>
        <end position="108"/>
    </location>
</feature>
<proteinExistence type="predicted"/>
<reference evidence="5" key="1">
    <citation type="journal article" date="2015" name="Nat. Genet.">
        <title>The genome and transcriptome of the zoonotic hookworm Ancylostoma ceylanicum identify infection-specific gene families.</title>
        <authorList>
            <person name="Schwarz E.M."/>
            <person name="Hu Y."/>
            <person name="Antoshechkin I."/>
            <person name="Miller M.M."/>
            <person name="Sternberg P.W."/>
            <person name="Aroian R.V."/>
        </authorList>
    </citation>
    <scope>NUCLEOTIDE SEQUENCE</scope>
    <source>
        <strain evidence="5">HY135</strain>
    </source>
</reference>
<evidence type="ECO:0000313" key="5">
    <source>
        <dbReference type="Proteomes" id="UP000024635"/>
    </source>
</evidence>
<dbReference type="OrthoDB" id="5825384at2759"/>
<dbReference type="GO" id="GO:0016020">
    <property type="term" value="C:membrane"/>
    <property type="evidence" value="ECO:0007669"/>
    <property type="project" value="TreeGrafter"/>
</dbReference>
<dbReference type="STRING" id="53326.A0A016VN27"/>
<dbReference type="AlphaFoldDB" id="A0A016VN27"/>
<dbReference type="PANTHER" id="PTHR23028">
    <property type="entry name" value="ACETYLTRANSFERASE"/>
    <property type="match status" value="1"/>
</dbReference>
<keyword evidence="1" id="KW-1133">Transmembrane helix</keyword>
<feature type="transmembrane region" description="Helical" evidence="1">
    <location>
        <begin position="261"/>
        <end position="284"/>
    </location>
</feature>
<evidence type="ECO:0000259" key="3">
    <source>
        <dbReference type="Pfam" id="PF19040"/>
    </source>
</evidence>
<feature type="transmembrane region" description="Helical" evidence="1">
    <location>
        <begin position="296"/>
        <end position="315"/>
    </location>
</feature>
<comment type="caution">
    <text evidence="4">The sequence shown here is derived from an EMBL/GenBank/DDBJ whole genome shotgun (WGS) entry which is preliminary data.</text>
</comment>
<feature type="transmembrane region" description="Helical" evidence="1">
    <location>
        <begin position="327"/>
        <end position="344"/>
    </location>
</feature>
<dbReference type="InterPro" id="IPR002656">
    <property type="entry name" value="Acyl_transf_3_dom"/>
</dbReference>
<evidence type="ECO:0008006" key="6">
    <source>
        <dbReference type="Google" id="ProtNLM"/>
    </source>
</evidence>
<accession>A0A016VN27</accession>
<feature type="transmembrane region" description="Helical" evidence="1">
    <location>
        <begin position="115"/>
        <end position="134"/>
    </location>
</feature>
<evidence type="ECO:0000259" key="2">
    <source>
        <dbReference type="Pfam" id="PF01757"/>
    </source>
</evidence>
<gene>
    <name evidence="4" type="primary">Acey_s0007.g3532</name>
    <name evidence="4" type="ORF">Y032_0007g3532</name>
</gene>
<feature type="transmembrane region" description="Helical" evidence="1">
    <location>
        <begin position="140"/>
        <end position="160"/>
    </location>
</feature>
<evidence type="ECO:0000313" key="4">
    <source>
        <dbReference type="EMBL" id="EYC28984.1"/>
    </source>
</evidence>
<evidence type="ECO:0000256" key="1">
    <source>
        <dbReference type="SAM" id="Phobius"/>
    </source>
</evidence>
<organism evidence="4 5">
    <name type="scientific">Ancylostoma ceylanicum</name>
    <dbReference type="NCBI Taxonomy" id="53326"/>
    <lineage>
        <taxon>Eukaryota</taxon>
        <taxon>Metazoa</taxon>
        <taxon>Ecdysozoa</taxon>
        <taxon>Nematoda</taxon>
        <taxon>Chromadorea</taxon>
        <taxon>Rhabditida</taxon>
        <taxon>Rhabditina</taxon>
        <taxon>Rhabditomorpha</taxon>
        <taxon>Strongyloidea</taxon>
        <taxon>Ancylostomatidae</taxon>
        <taxon>Ancylostomatinae</taxon>
        <taxon>Ancylostoma</taxon>
    </lineage>
</organism>
<feature type="transmembrane region" description="Helical" evidence="1">
    <location>
        <begin position="195"/>
        <end position="214"/>
    </location>
</feature>
<keyword evidence="1" id="KW-0472">Membrane</keyword>
<feature type="domain" description="SGNH" evidence="3">
    <location>
        <begin position="395"/>
        <end position="626"/>
    </location>
</feature>
<dbReference type="PANTHER" id="PTHR23028:SF127">
    <property type="entry name" value="ACYL_TRANSF_3 DOMAIN-CONTAINING PROTEIN-RELATED"/>
    <property type="match status" value="1"/>
</dbReference>
<dbReference type="GO" id="GO:0016747">
    <property type="term" value="F:acyltransferase activity, transferring groups other than amino-acyl groups"/>
    <property type="evidence" value="ECO:0007669"/>
    <property type="project" value="InterPro"/>
</dbReference>
<feature type="domain" description="Acyltransferase 3" evidence="2">
    <location>
        <begin position="12"/>
        <end position="311"/>
    </location>
</feature>
<dbReference type="InterPro" id="IPR050879">
    <property type="entry name" value="Acyltransferase_3"/>
</dbReference>
<feature type="transmembrane region" description="Helical" evidence="1">
    <location>
        <begin position="220"/>
        <end position="240"/>
    </location>
</feature>
<dbReference type="Pfam" id="PF19040">
    <property type="entry name" value="SGNH"/>
    <property type="match status" value="1"/>
</dbReference>
<dbReference type="Pfam" id="PF01757">
    <property type="entry name" value="Acyl_transf_3"/>
    <property type="match status" value="1"/>
</dbReference>
<name>A0A016VN27_9BILA</name>
<dbReference type="GO" id="GO:0000271">
    <property type="term" value="P:polysaccharide biosynthetic process"/>
    <property type="evidence" value="ECO:0007669"/>
    <property type="project" value="TreeGrafter"/>
</dbReference>
<sequence length="646" mass="74700">MILRRNDELDVRSIRMFYYRRVKRIFPPYYLVIICSLTALFLLFPLSYRSTNLDSSRGAITLTSNIKTVMDDTQKYEKMLEKAEDLFVHMWSLCLEMQWYLLAPILFLIQRCAGAFEKTFFAAVAFCSLFYYISAEREDAFYSVFARIWQFCCGILAFLWQAEVNVAEVRRERASSFLPDSGAKKGQDHSWEAKLPIISACIFSLAIAVPFLRVPVSGDLFRIYVTVFSAILIVIGSYHKESNIHETKKFIKVKYKIQTKLLCNPAIVYIGDISYSLYLFHWPVYIITRYYSPHPLALLLGIAVSFGLASISYLFFEKNYSKWPPNVILALIGSLVVVSAVLALQPNSIYENEFGDAPVDYTSMNINDATWNLTMMRYLNYMETRPRINIENNGCTYSDRFVGEDIKPLGFCSMEDGPGNHDFLVLGNSFACNQGDVIYNAFKRHARKFNIFCLSACEIMTESSSDICERRINYTAMVEELKPDVVFLISRSINAKDKFDTTKPYDDDKIFKDHMEMMNRIEGLTKKVYILQALPSCFLSCALIAQEFTRKGKALWRIKRGMIAQDAFFARERIAEVGKRCQKCEVIDYMPFLVSKDGHYFGYNERNNLLYLDNSNHLTRFAKERIQILYNRLADKFSIANQTQKS</sequence>
<keyword evidence="5" id="KW-1185">Reference proteome</keyword>
<feature type="transmembrane region" description="Helical" evidence="1">
    <location>
        <begin position="29"/>
        <end position="48"/>
    </location>
</feature>
<dbReference type="EMBL" id="JARK01001343">
    <property type="protein sequence ID" value="EYC28984.1"/>
    <property type="molecule type" value="Genomic_DNA"/>
</dbReference>
<protein>
    <recommendedName>
        <fullName evidence="6">SGNH domain-containing protein</fullName>
    </recommendedName>
</protein>
<dbReference type="Proteomes" id="UP000024635">
    <property type="component" value="Unassembled WGS sequence"/>
</dbReference>
<dbReference type="InterPro" id="IPR043968">
    <property type="entry name" value="SGNH"/>
</dbReference>
<keyword evidence="1" id="KW-0812">Transmembrane</keyword>